<dbReference type="EMBL" id="CADEPM010000003">
    <property type="protein sequence ID" value="CAB3403642.1"/>
    <property type="molecule type" value="Genomic_DNA"/>
</dbReference>
<evidence type="ECO:0000313" key="3">
    <source>
        <dbReference type="Proteomes" id="UP000494206"/>
    </source>
</evidence>
<proteinExistence type="predicted"/>
<dbReference type="Proteomes" id="UP000494206">
    <property type="component" value="Unassembled WGS sequence"/>
</dbReference>
<comment type="caution">
    <text evidence="2">The sequence shown here is derived from an EMBL/GenBank/DDBJ whole genome shotgun (WGS) entry which is preliminary data.</text>
</comment>
<dbReference type="OrthoDB" id="5782430at2759"/>
<evidence type="ECO:0000313" key="2">
    <source>
        <dbReference type="EMBL" id="CAB3403642.1"/>
    </source>
</evidence>
<organism evidence="2 3">
    <name type="scientific">Caenorhabditis bovis</name>
    <dbReference type="NCBI Taxonomy" id="2654633"/>
    <lineage>
        <taxon>Eukaryota</taxon>
        <taxon>Metazoa</taxon>
        <taxon>Ecdysozoa</taxon>
        <taxon>Nematoda</taxon>
        <taxon>Chromadorea</taxon>
        <taxon>Rhabditida</taxon>
        <taxon>Rhabditina</taxon>
        <taxon>Rhabditomorpha</taxon>
        <taxon>Rhabditoidea</taxon>
        <taxon>Rhabditidae</taxon>
        <taxon>Peloderinae</taxon>
        <taxon>Caenorhabditis</taxon>
    </lineage>
</organism>
<protein>
    <submittedName>
        <fullName evidence="2">Uncharacterized protein</fullName>
    </submittedName>
</protein>
<reference evidence="2 3" key="1">
    <citation type="submission" date="2020-04" db="EMBL/GenBank/DDBJ databases">
        <authorList>
            <person name="Laetsch R D."/>
            <person name="Stevens L."/>
            <person name="Kumar S."/>
            <person name="Blaxter L. M."/>
        </authorList>
    </citation>
    <scope>NUCLEOTIDE SEQUENCE [LARGE SCALE GENOMIC DNA]</scope>
</reference>
<keyword evidence="3" id="KW-1185">Reference proteome</keyword>
<sequence length="230" mass="26252">MLKIVFLTLLVVSSVSAICKTLFCPKQPGSQISCDQCHTCLNTGSRYCYTSDQKNCQCATAPEVRCVQENPSASFLNYTFCLLLDDMSIPTPEIVNLDSHSVSAVVARFFQEPPFDSLKPSYLYLLALFEKTKDSKCKTVGSIEAYDRQNSKCLIRVRLQMPKIDYTGTENYYYDDRSPLETQFSRDIFGEAKFIMFWAETTVRKEEKLQNGSASFTTVLRSKRIRHELN</sequence>
<dbReference type="AlphaFoldDB" id="A0A8S1EVW6"/>
<accession>A0A8S1EVW6</accession>
<name>A0A8S1EVW6_9PELO</name>
<keyword evidence="1" id="KW-0732">Signal</keyword>
<gene>
    <name evidence="2" type="ORF">CBOVIS_LOCUS6084</name>
</gene>
<feature type="chain" id="PRO_5035946673" evidence="1">
    <location>
        <begin position="18"/>
        <end position="230"/>
    </location>
</feature>
<evidence type="ECO:0000256" key="1">
    <source>
        <dbReference type="SAM" id="SignalP"/>
    </source>
</evidence>
<feature type="signal peptide" evidence="1">
    <location>
        <begin position="1"/>
        <end position="17"/>
    </location>
</feature>